<comment type="caution">
    <text evidence="1">The sequence shown here is derived from an EMBL/GenBank/DDBJ whole genome shotgun (WGS) entry which is preliminary data.</text>
</comment>
<dbReference type="EMBL" id="JAVDYG010000001">
    <property type="protein sequence ID" value="MDR7361548.1"/>
    <property type="molecule type" value="Genomic_DNA"/>
</dbReference>
<protein>
    <submittedName>
        <fullName evidence="1">Uncharacterized protein</fullName>
    </submittedName>
</protein>
<accession>A0ABU2BSE4</accession>
<evidence type="ECO:0000313" key="1">
    <source>
        <dbReference type="EMBL" id="MDR7361548.1"/>
    </source>
</evidence>
<gene>
    <name evidence="1" type="ORF">J2S63_001101</name>
</gene>
<sequence length="52" mass="5593">MLPVIFIAAFAAAAYGVTRRLGRSGDITATYSSAERDAIRRALVREKKSPPA</sequence>
<proteinExistence type="predicted"/>
<keyword evidence="2" id="KW-1185">Reference proteome</keyword>
<dbReference type="Proteomes" id="UP001183648">
    <property type="component" value="Unassembled WGS sequence"/>
</dbReference>
<name>A0ABU2BSE4_9ACTN</name>
<evidence type="ECO:0000313" key="2">
    <source>
        <dbReference type="Proteomes" id="UP001183648"/>
    </source>
</evidence>
<reference evidence="1 2" key="1">
    <citation type="submission" date="2023-07" db="EMBL/GenBank/DDBJ databases">
        <title>Sequencing the genomes of 1000 actinobacteria strains.</title>
        <authorList>
            <person name="Klenk H.-P."/>
        </authorList>
    </citation>
    <scope>NUCLEOTIDE SEQUENCE [LARGE SCALE GENOMIC DNA]</scope>
    <source>
        <strain evidence="1 2">DSM 19426</strain>
    </source>
</reference>
<dbReference type="RefSeq" id="WP_310299636.1">
    <property type="nucleotide sequence ID" value="NZ_BAAAPS010000007.1"/>
</dbReference>
<organism evidence="1 2">
    <name type="scientific">Nocardioides marmoribigeumensis</name>
    <dbReference type="NCBI Taxonomy" id="433649"/>
    <lineage>
        <taxon>Bacteria</taxon>
        <taxon>Bacillati</taxon>
        <taxon>Actinomycetota</taxon>
        <taxon>Actinomycetes</taxon>
        <taxon>Propionibacteriales</taxon>
        <taxon>Nocardioidaceae</taxon>
        <taxon>Nocardioides</taxon>
    </lineage>
</organism>